<dbReference type="InterPro" id="IPR023213">
    <property type="entry name" value="CAT-like_dom_sf"/>
</dbReference>
<keyword evidence="2" id="KW-0012">Acyltransferase</keyword>
<comment type="caution">
    <text evidence="2">The sequence shown here is derived from an EMBL/GenBank/DDBJ whole genome shotgun (WGS) entry which is preliminary data.</text>
</comment>
<evidence type="ECO:0000313" key="3">
    <source>
        <dbReference type="Proteomes" id="UP000215914"/>
    </source>
</evidence>
<reference evidence="2" key="1">
    <citation type="journal article" date="2017" name="Nature">
        <title>The sunflower genome provides insights into oil metabolism, flowering and Asterid evolution.</title>
        <authorList>
            <person name="Badouin H."/>
            <person name="Gouzy J."/>
            <person name="Grassa C.J."/>
            <person name="Murat F."/>
            <person name="Staton S.E."/>
            <person name="Cottret L."/>
            <person name="Lelandais-Briere C."/>
            <person name="Owens G.L."/>
            <person name="Carrere S."/>
            <person name="Mayjonade B."/>
            <person name="Legrand L."/>
            <person name="Gill N."/>
            <person name="Kane N.C."/>
            <person name="Bowers J.E."/>
            <person name="Hubner S."/>
            <person name="Bellec A."/>
            <person name="Berard A."/>
            <person name="Berges H."/>
            <person name="Blanchet N."/>
            <person name="Boniface M.C."/>
            <person name="Brunel D."/>
            <person name="Catrice O."/>
            <person name="Chaidir N."/>
            <person name="Claudel C."/>
            <person name="Donnadieu C."/>
            <person name="Faraut T."/>
            <person name="Fievet G."/>
            <person name="Helmstetter N."/>
            <person name="King M."/>
            <person name="Knapp S.J."/>
            <person name="Lai Z."/>
            <person name="Le Paslier M.C."/>
            <person name="Lippi Y."/>
            <person name="Lorenzon L."/>
            <person name="Mandel J.R."/>
            <person name="Marage G."/>
            <person name="Marchand G."/>
            <person name="Marquand E."/>
            <person name="Bret-Mestries E."/>
            <person name="Morien E."/>
            <person name="Nambeesan S."/>
            <person name="Nguyen T."/>
            <person name="Pegot-Espagnet P."/>
            <person name="Pouilly N."/>
            <person name="Raftis F."/>
            <person name="Sallet E."/>
            <person name="Schiex T."/>
            <person name="Thomas J."/>
            <person name="Vandecasteele C."/>
            <person name="Vares D."/>
            <person name="Vear F."/>
            <person name="Vautrin S."/>
            <person name="Crespi M."/>
            <person name="Mangin B."/>
            <person name="Burke J.M."/>
            <person name="Salse J."/>
            <person name="Munos S."/>
            <person name="Vincourt P."/>
            <person name="Rieseberg L.H."/>
            <person name="Langlade N.B."/>
        </authorList>
    </citation>
    <scope>NUCLEOTIDE SEQUENCE</scope>
    <source>
        <tissue evidence="2">Leaves</tissue>
    </source>
</reference>
<dbReference type="Proteomes" id="UP000215914">
    <property type="component" value="Unassembled WGS sequence"/>
</dbReference>
<organism evidence="2 3">
    <name type="scientific">Helianthus annuus</name>
    <name type="common">Common sunflower</name>
    <dbReference type="NCBI Taxonomy" id="4232"/>
    <lineage>
        <taxon>Eukaryota</taxon>
        <taxon>Viridiplantae</taxon>
        <taxon>Streptophyta</taxon>
        <taxon>Embryophyta</taxon>
        <taxon>Tracheophyta</taxon>
        <taxon>Spermatophyta</taxon>
        <taxon>Magnoliopsida</taxon>
        <taxon>eudicotyledons</taxon>
        <taxon>Gunneridae</taxon>
        <taxon>Pentapetalae</taxon>
        <taxon>asterids</taxon>
        <taxon>campanulids</taxon>
        <taxon>Asterales</taxon>
        <taxon>Asteraceae</taxon>
        <taxon>Asteroideae</taxon>
        <taxon>Heliantheae alliance</taxon>
        <taxon>Heliantheae</taxon>
        <taxon>Helianthus</taxon>
    </lineage>
</organism>
<keyword evidence="1 2" id="KW-0808">Transferase</keyword>
<dbReference type="GO" id="GO:0102453">
    <property type="term" value="F:anthocyanidin 3-O-glucoside 6''-O-acyltransferase activity"/>
    <property type="evidence" value="ECO:0007669"/>
    <property type="project" value="UniProtKB-EC"/>
</dbReference>
<evidence type="ECO:0000313" key="2">
    <source>
        <dbReference type="EMBL" id="KAF5808302.1"/>
    </source>
</evidence>
<dbReference type="EMBL" id="MNCJ02000319">
    <property type="protein sequence ID" value="KAF5808302.1"/>
    <property type="molecule type" value="Genomic_DNA"/>
</dbReference>
<dbReference type="AlphaFoldDB" id="A0A9K3J4U4"/>
<dbReference type="Pfam" id="PF02458">
    <property type="entry name" value="Transferase"/>
    <property type="match status" value="1"/>
</dbReference>
<evidence type="ECO:0000256" key="1">
    <source>
        <dbReference type="ARBA" id="ARBA00022679"/>
    </source>
</evidence>
<gene>
    <name evidence="2" type="ORF">HanXRQr2_Chr04g0143831</name>
</gene>
<keyword evidence="3" id="KW-1185">Reference proteome</keyword>
<dbReference type="PANTHER" id="PTHR31896">
    <property type="entry name" value="FAMILY REGULATORY PROTEIN, PUTATIVE (AFU_ORTHOLOGUE AFUA_3G14730)-RELATED"/>
    <property type="match status" value="1"/>
</dbReference>
<dbReference type="InterPro" id="IPR051283">
    <property type="entry name" value="Sec_Metabolite_Acyltrans"/>
</dbReference>
<name>A0A9K3J4U4_HELAN</name>
<dbReference type="Gramene" id="mRNA:HanXRQr2_Chr04g0143831">
    <property type="protein sequence ID" value="CDS:HanXRQr2_Chr04g0143831.1"/>
    <property type="gene ID" value="HanXRQr2_Chr04g0143831"/>
</dbReference>
<dbReference type="PANTHER" id="PTHR31896:SF12">
    <property type="entry name" value="HXXXD-TYPE ACYL-TRANSFERASE FAMILY PROTEIN"/>
    <property type="match status" value="1"/>
</dbReference>
<sequence>MVQTVRATTTTRELVDHGVGWAALRLHEAVASHSDKRIKEGMDAWDARVHFDKNSVYMGSSPRFDMYGNEFGLGKALAVLSGYGNKFDGKVTSYPGREGGGSIDLEVCLLPEHMAAFESDEEFSNIFNE</sequence>
<reference evidence="2" key="2">
    <citation type="submission" date="2020-06" db="EMBL/GenBank/DDBJ databases">
        <title>Helianthus annuus Genome sequencing and assembly Release 2.</title>
        <authorList>
            <person name="Gouzy J."/>
            <person name="Langlade N."/>
            <person name="Munos S."/>
        </authorList>
    </citation>
    <scope>NUCLEOTIDE SEQUENCE</scope>
    <source>
        <tissue evidence="2">Leaves</tissue>
    </source>
</reference>
<accession>A0A9K3J4U4</accession>
<dbReference type="EC" id="2.3.1.215" evidence="2"/>
<dbReference type="Gene3D" id="3.30.559.10">
    <property type="entry name" value="Chloramphenicol acetyltransferase-like domain"/>
    <property type="match status" value="1"/>
</dbReference>
<protein>
    <submittedName>
        <fullName evidence="2">Anthocyanidin 3-O-glucoside 6''-O-acyltransferase</fullName>
        <ecNumber evidence="2">2.3.1.215</ecNumber>
    </submittedName>
</protein>
<proteinExistence type="predicted"/>